<dbReference type="Pfam" id="PF04101">
    <property type="entry name" value="Glyco_tran_28_C"/>
    <property type="match status" value="1"/>
</dbReference>
<evidence type="ECO:0000256" key="6">
    <source>
        <dbReference type="ARBA" id="ARBA00022679"/>
    </source>
</evidence>
<keyword evidence="5" id="KW-0328">Glycosyltransferase</keyword>
<evidence type="ECO:0000256" key="1">
    <source>
        <dbReference type="ARBA" id="ARBA00004240"/>
    </source>
</evidence>
<dbReference type="AlphaFoldDB" id="A0A3P7DZQ8"/>
<sequence>MSDPHDLTKTWGDIDSAVRQIAARCEVYKDPTDRVFSEAAEAGKLVEIKESFEEEALQFRLAVIRQRLKQEKRDSWLRPSAYYYMVINLHILHLAMRCFVTVGSTEFDALIHVVVGRKFLESLKEIGITDLLIQMGRGKIELEKGNHYGININYYRYKDDILQDIAEADLVIGHGGAGTCLEVLRYKKPFVVVVNEELMNNHQWELAERLHELGHIFCTRPNDLAEVIRSPEIFKRRPFAGPDYSNLANVILRHIGID</sequence>
<feature type="domain" description="Glycosyl transferase family 28 C-terminal" evidence="8">
    <location>
        <begin position="98"/>
        <end position="226"/>
    </location>
</feature>
<dbReference type="GO" id="GO:0006488">
    <property type="term" value="P:dolichol-linked oligosaccharide biosynthetic process"/>
    <property type="evidence" value="ECO:0007669"/>
    <property type="project" value="InterPro"/>
</dbReference>
<evidence type="ECO:0000313" key="10">
    <source>
        <dbReference type="Proteomes" id="UP000270924"/>
    </source>
</evidence>
<dbReference type="OrthoDB" id="20273at2759"/>
<organism evidence="9 10">
    <name type="scientific">Wuchereria bancrofti</name>
    <dbReference type="NCBI Taxonomy" id="6293"/>
    <lineage>
        <taxon>Eukaryota</taxon>
        <taxon>Metazoa</taxon>
        <taxon>Ecdysozoa</taxon>
        <taxon>Nematoda</taxon>
        <taxon>Chromadorea</taxon>
        <taxon>Rhabditida</taxon>
        <taxon>Spirurina</taxon>
        <taxon>Spiruromorpha</taxon>
        <taxon>Filarioidea</taxon>
        <taxon>Onchocercidae</taxon>
        <taxon>Wuchereria</taxon>
    </lineage>
</organism>
<evidence type="ECO:0000313" key="9">
    <source>
        <dbReference type="EMBL" id="VDM09284.1"/>
    </source>
</evidence>
<dbReference type="Proteomes" id="UP000270924">
    <property type="component" value="Unassembled WGS sequence"/>
</dbReference>
<dbReference type="PANTHER" id="PTHR12867:SF6">
    <property type="entry name" value="N-ACETYLGLUCOSAMINYLDIPHOSPHODOLICHOL N-ACETYLGLUCOSAMINYLTRANSFERASE"/>
    <property type="match status" value="1"/>
</dbReference>
<dbReference type="PANTHER" id="PTHR12867">
    <property type="entry name" value="GLYCOSYL TRANSFERASE-RELATED"/>
    <property type="match status" value="1"/>
</dbReference>
<name>A0A3P7DZQ8_WUCBA</name>
<dbReference type="GO" id="GO:0004577">
    <property type="term" value="F:N-acetylglucosaminyldiphosphodolichol N-acetylglucosaminyltransferase activity"/>
    <property type="evidence" value="ECO:0007669"/>
    <property type="project" value="UniProtKB-EC"/>
</dbReference>
<evidence type="ECO:0000256" key="5">
    <source>
        <dbReference type="ARBA" id="ARBA00022676"/>
    </source>
</evidence>
<comment type="subcellular location">
    <subcellularLocation>
        <location evidence="1">Endoplasmic reticulum</location>
    </subcellularLocation>
</comment>
<gene>
    <name evidence="9" type="ORF">WBA_LOCUS2670</name>
</gene>
<dbReference type="GO" id="GO:0005783">
    <property type="term" value="C:endoplasmic reticulum"/>
    <property type="evidence" value="ECO:0007669"/>
    <property type="project" value="UniProtKB-SubCell"/>
</dbReference>
<dbReference type="InterPro" id="IPR007235">
    <property type="entry name" value="Glyco_trans_28_C"/>
</dbReference>
<keyword evidence="10" id="KW-1185">Reference proteome</keyword>
<keyword evidence="6" id="KW-0808">Transferase</keyword>
<dbReference type="SUPFAM" id="SSF53756">
    <property type="entry name" value="UDP-Glycosyltransferase/glycogen phosphorylase"/>
    <property type="match status" value="1"/>
</dbReference>
<proteinExistence type="inferred from homology"/>
<protein>
    <recommendedName>
        <fullName evidence="4">UDP-N-acetylglucosamine transferase subunit ALG13</fullName>
        <ecNumber evidence="3">2.4.1.141</ecNumber>
    </recommendedName>
</protein>
<evidence type="ECO:0000256" key="7">
    <source>
        <dbReference type="ARBA" id="ARBA00022824"/>
    </source>
</evidence>
<dbReference type="OMA" id="QYKFRPN"/>
<comment type="similarity">
    <text evidence="2">Belongs to the glycosyltransferase 28 family.</text>
</comment>
<dbReference type="EMBL" id="UYWW01000774">
    <property type="protein sequence ID" value="VDM09284.1"/>
    <property type="molecule type" value="Genomic_DNA"/>
</dbReference>
<dbReference type="InParanoid" id="A0A3P7DZQ8"/>
<accession>A0A3P7DZQ8</accession>
<keyword evidence="7" id="KW-0256">Endoplasmic reticulum</keyword>
<evidence type="ECO:0000256" key="2">
    <source>
        <dbReference type="ARBA" id="ARBA00006962"/>
    </source>
</evidence>
<dbReference type="FunCoup" id="A0A3P7DZQ8">
    <property type="interactions" value="1225"/>
</dbReference>
<reference evidence="9 10" key="1">
    <citation type="submission" date="2018-11" db="EMBL/GenBank/DDBJ databases">
        <authorList>
            <consortium name="Pathogen Informatics"/>
        </authorList>
    </citation>
    <scope>NUCLEOTIDE SEQUENCE [LARGE SCALE GENOMIC DNA]</scope>
</reference>
<evidence type="ECO:0000256" key="4">
    <source>
        <dbReference type="ARBA" id="ARBA00017468"/>
    </source>
</evidence>
<dbReference type="EC" id="2.4.1.141" evidence="3"/>
<dbReference type="InterPro" id="IPR039042">
    <property type="entry name" value="Alg13-like"/>
</dbReference>
<evidence type="ECO:0000256" key="3">
    <source>
        <dbReference type="ARBA" id="ARBA00012614"/>
    </source>
</evidence>
<dbReference type="Gene3D" id="3.40.50.2000">
    <property type="entry name" value="Glycogen Phosphorylase B"/>
    <property type="match status" value="1"/>
</dbReference>
<evidence type="ECO:0000259" key="8">
    <source>
        <dbReference type="Pfam" id="PF04101"/>
    </source>
</evidence>